<dbReference type="InterPro" id="IPR034122">
    <property type="entry name" value="Retropepsin-like_bacterial"/>
</dbReference>
<dbReference type="InterPro" id="IPR001478">
    <property type="entry name" value="PDZ"/>
</dbReference>
<organism evidence="2 3">
    <name type="scientific">Pseudoalteromonas luteoviolacea H33</name>
    <dbReference type="NCBI Taxonomy" id="1365251"/>
    <lineage>
        <taxon>Bacteria</taxon>
        <taxon>Pseudomonadati</taxon>
        <taxon>Pseudomonadota</taxon>
        <taxon>Gammaproteobacteria</taxon>
        <taxon>Alteromonadales</taxon>
        <taxon>Pseudoalteromonadaceae</taxon>
        <taxon>Pseudoalteromonas</taxon>
    </lineage>
</organism>
<dbReference type="EMBL" id="AUXZ01000080">
    <property type="protein sequence ID" value="KZN49793.1"/>
    <property type="molecule type" value="Genomic_DNA"/>
</dbReference>
<comment type="caution">
    <text evidence="2">The sequence shown here is derived from an EMBL/GenBank/DDBJ whole genome shotgun (WGS) entry which is preliminary data.</text>
</comment>
<sequence length="409" mass="45341">MKLLILLLGTMVLSGCSVANYLRLKYENDDLEPNWQAGKTHSQLGAEISAKPYVYMTINGVSGFKMMIDTGASISLLEDTSKVKALGLKEGYPLELGGWGDGENSRAYQTQVSQIKLGDVSFDEVSFAFMPLSQTDYFLRPEEAVFDGVLGHDILKHFTWYINPKKGTVAISKASYQSSQEDITIPMRVFLSKLYFDSEIDLGNNQIFEQEVALDTGSRHYFKLNNYYVRDAGFEFKGKTVTGSDFGLNGQTVHQRGTVPQVKIGDLTLTNVKTNFIEGDDDGKSVLGSSALSHFSYVVDYSNLTLHLKPYRSTKFTARYNLLGLELRKLTNGAFVVRYVMPDMAAFGSGIKVGDEVVSFNGVNAKQLSQIDWIALSSTAGEHTLCITRNDVCYQLNAQHIAGYSNVQK</sequence>
<name>A0A167DZE7_9GAMM</name>
<dbReference type="PROSITE" id="PS50106">
    <property type="entry name" value="PDZ"/>
    <property type="match status" value="1"/>
</dbReference>
<dbReference type="SUPFAM" id="SSF50156">
    <property type="entry name" value="PDZ domain-like"/>
    <property type="match status" value="1"/>
</dbReference>
<dbReference type="InterPro" id="IPR036034">
    <property type="entry name" value="PDZ_sf"/>
</dbReference>
<dbReference type="RefSeq" id="WP_063362406.1">
    <property type="nucleotide sequence ID" value="NZ_AUXZ01000080.1"/>
</dbReference>
<dbReference type="Proteomes" id="UP000076503">
    <property type="component" value="Unassembled WGS sequence"/>
</dbReference>
<feature type="domain" description="PDZ" evidence="1">
    <location>
        <begin position="305"/>
        <end position="370"/>
    </location>
</feature>
<dbReference type="SMART" id="SM00228">
    <property type="entry name" value="PDZ"/>
    <property type="match status" value="1"/>
</dbReference>
<proteinExistence type="predicted"/>
<accession>A0A167DZE7</accession>
<dbReference type="InterPro" id="IPR021109">
    <property type="entry name" value="Peptidase_aspartic_dom_sf"/>
</dbReference>
<reference evidence="2 3" key="1">
    <citation type="submission" date="2013-07" db="EMBL/GenBank/DDBJ databases">
        <title>Comparative Genomic and Metabolomic Analysis of Twelve Strains of Pseudoalteromonas luteoviolacea.</title>
        <authorList>
            <person name="Vynne N.G."/>
            <person name="Mansson M."/>
            <person name="Gram L."/>
        </authorList>
    </citation>
    <scope>NUCLEOTIDE SEQUENCE [LARGE SCALE GENOMIC DNA]</scope>
    <source>
        <strain evidence="2 3">H33</strain>
    </source>
</reference>
<dbReference type="Gene3D" id="2.30.42.10">
    <property type="match status" value="1"/>
</dbReference>
<dbReference type="OrthoDB" id="3521766at2"/>
<evidence type="ECO:0000313" key="3">
    <source>
        <dbReference type="Proteomes" id="UP000076503"/>
    </source>
</evidence>
<dbReference type="Pfam" id="PF13650">
    <property type="entry name" value="Asp_protease_2"/>
    <property type="match status" value="2"/>
</dbReference>
<dbReference type="PROSITE" id="PS51257">
    <property type="entry name" value="PROKAR_LIPOPROTEIN"/>
    <property type="match status" value="1"/>
</dbReference>
<dbReference type="Pfam" id="PF13180">
    <property type="entry name" value="PDZ_2"/>
    <property type="match status" value="1"/>
</dbReference>
<dbReference type="Gene3D" id="2.40.70.10">
    <property type="entry name" value="Acid Proteases"/>
    <property type="match status" value="2"/>
</dbReference>
<evidence type="ECO:0000259" key="1">
    <source>
        <dbReference type="PROSITE" id="PS50106"/>
    </source>
</evidence>
<dbReference type="PATRIC" id="fig|1365251.3.peg.3015"/>
<dbReference type="AlphaFoldDB" id="A0A167DZE7"/>
<dbReference type="SUPFAM" id="SSF50630">
    <property type="entry name" value="Acid proteases"/>
    <property type="match status" value="1"/>
</dbReference>
<gene>
    <name evidence="2" type="ORF">N476_18545</name>
</gene>
<evidence type="ECO:0000313" key="2">
    <source>
        <dbReference type="EMBL" id="KZN49793.1"/>
    </source>
</evidence>
<protein>
    <recommendedName>
        <fullName evidence="1">PDZ domain-containing protein</fullName>
    </recommendedName>
</protein>
<dbReference type="CDD" id="cd05483">
    <property type="entry name" value="retropepsin_like_bacteria"/>
    <property type="match status" value="1"/>
</dbReference>